<gene>
    <name evidence="2" type="ORF">D8674_013330</name>
</gene>
<dbReference type="AlphaFoldDB" id="A0A5N5GU93"/>
<reference evidence="2 3" key="3">
    <citation type="submission" date="2019-11" db="EMBL/GenBank/DDBJ databases">
        <title>A de novo genome assembly of a pear dwarfing rootstock.</title>
        <authorList>
            <person name="Wang F."/>
            <person name="Wang J."/>
            <person name="Li S."/>
            <person name="Zhang Y."/>
            <person name="Fang M."/>
            <person name="Ma L."/>
            <person name="Zhao Y."/>
            <person name="Jiang S."/>
        </authorList>
    </citation>
    <scope>NUCLEOTIDE SEQUENCE [LARGE SCALE GENOMIC DNA]</scope>
    <source>
        <strain evidence="2">S2</strain>
        <tissue evidence="2">Leaf</tissue>
    </source>
</reference>
<feature type="region of interest" description="Disordered" evidence="1">
    <location>
        <begin position="51"/>
        <end position="71"/>
    </location>
</feature>
<accession>A0A5N5GU93</accession>
<reference evidence="3" key="2">
    <citation type="submission" date="2019-10" db="EMBL/GenBank/DDBJ databases">
        <title>A de novo genome assembly of a pear dwarfing rootstock.</title>
        <authorList>
            <person name="Wang F."/>
            <person name="Wang J."/>
            <person name="Li S."/>
            <person name="Zhang Y."/>
            <person name="Fang M."/>
            <person name="Ma L."/>
            <person name="Zhao Y."/>
            <person name="Jiang S."/>
        </authorList>
    </citation>
    <scope>NUCLEOTIDE SEQUENCE [LARGE SCALE GENOMIC DNA]</scope>
</reference>
<feature type="region of interest" description="Disordered" evidence="1">
    <location>
        <begin position="171"/>
        <end position="199"/>
    </location>
</feature>
<protein>
    <recommendedName>
        <fullName evidence="4">Aspartic peptidase DDI1-type domain-containing protein</fullName>
    </recommendedName>
</protein>
<evidence type="ECO:0000313" key="3">
    <source>
        <dbReference type="Proteomes" id="UP000327157"/>
    </source>
</evidence>
<dbReference type="EMBL" id="SMOL01000401">
    <property type="protein sequence ID" value="KAB2617461.1"/>
    <property type="molecule type" value="Genomic_DNA"/>
</dbReference>
<organism evidence="2 3">
    <name type="scientific">Pyrus ussuriensis x Pyrus communis</name>
    <dbReference type="NCBI Taxonomy" id="2448454"/>
    <lineage>
        <taxon>Eukaryota</taxon>
        <taxon>Viridiplantae</taxon>
        <taxon>Streptophyta</taxon>
        <taxon>Embryophyta</taxon>
        <taxon>Tracheophyta</taxon>
        <taxon>Spermatophyta</taxon>
        <taxon>Magnoliopsida</taxon>
        <taxon>eudicotyledons</taxon>
        <taxon>Gunneridae</taxon>
        <taxon>Pentapetalae</taxon>
        <taxon>rosids</taxon>
        <taxon>fabids</taxon>
        <taxon>Rosales</taxon>
        <taxon>Rosaceae</taxon>
        <taxon>Amygdaloideae</taxon>
        <taxon>Maleae</taxon>
        <taxon>Pyrus</taxon>
    </lineage>
</organism>
<proteinExistence type="predicted"/>
<evidence type="ECO:0000313" key="2">
    <source>
        <dbReference type="EMBL" id="KAB2617461.1"/>
    </source>
</evidence>
<reference evidence="2 3" key="1">
    <citation type="submission" date="2019-09" db="EMBL/GenBank/DDBJ databases">
        <authorList>
            <person name="Ou C."/>
        </authorList>
    </citation>
    <scope>NUCLEOTIDE SEQUENCE [LARGE SCALE GENOMIC DNA]</scope>
    <source>
        <strain evidence="2">S2</strain>
        <tissue evidence="2">Leaf</tissue>
    </source>
</reference>
<dbReference type="Proteomes" id="UP000327157">
    <property type="component" value="Chromosome 15"/>
</dbReference>
<evidence type="ECO:0008006" key="4">
    <source>
        <dbReference type="Google" id="ProtNLM"/>
    </source>
</evidence>
<feature type="compositionally biased region" description="Polar residues" evidence="1">
    <location>
        <begin position="51"/>
        <end position="62"/>
    </location>
</feature>
<name>A0A5N5GU93_9ROSA</name>
<comment type="caution">
    <text evidence="2">The sequence shown here is derived from an EMBL/GenBank/DDBJ whole genome shotgun (WGS) entry which is preliminary data.</text>
</comment>
<dbReference type="OrthoDB" id="1738459at2759"/>
<keyword evidence="3" id="KW-1185">Reference proteome</keyword>
<sequence>MSVDIDLFPTATVSMVDAHLPRDKGKRKAEFVPMQFVLKQNSQPRLKINLFSNKPPQDLSDSSAEETDEPMVSCSQCKTSVVLTEPKEKLLRTERPRQTPTTAAPSQKYMQEFHKKHSANDLYGLPKACQDILNLILTCPDAERIIQKVSDLGKKARFQHIHEAREHTLALAEEDQTDTIHAQDTSPESPEEEDGDPDGLFKIELATKEDKLKAALAELFPCSSSVNLHHLKSLYVTVHIEGYPVSKIFIDCGAIFNIIPVAIIKALRRSNDELIPSKVTMSSFVGDKS</sequence>
<evidence type="ECO:0000256" key="1">
    <source>
        <dbReference type="SAM" id="MobiDB-lite"/>
    </source>
</evidence>